<protein>
    <submittedName>
        <fullName evidence="3">Uncharacterized protein</fullName>
    </submittedName>
</protein>
<dbReference type="PANTHER" id="PTHR31833:SF2">
    <property type="entry name" value="UPF0690 PROTEIN C1ORF52"/>
    <property type="match status" value="1"/>
</dbReference>
<dbReference type="AlphaFoldDB" id="A0AAE1XUK0"/>
<dbReference type="EMBL" id="JACGWO010000009">
    <property type="protein sequence ID" value="KAK4418299.1"/>
    <property type="molecule type" value="Genomic_DNA"/>
</dbReference>
<evidence type="ECO:0000313" key="3">
    <source>
        <dbReference type="EMBL" id="KAK4418299.1"/>
    </source>
</evidence>
<gene>
    <name evidence="3" type="ORF">Salat_2242600</name>
</gene>
<name>A0AAE1XUK0_9LAMI</name>
<reference evidence="3" key="1">
    <citation type="submission" date="2020-06" db="EMBL/GenBank/DDBJ databases">
        <authorList>
            <person name="Li T."/>
            <person name="Hu X."/>
            <person name="Zhang T."/>
            <person name="Song X."/>
            <person name="Zhang H."/>
            <person name="Dai N."/>
            <person name="Sheng W."/>
            <person name="Hou X."/>
            <person name="Wei L."/>
        </authorList>
    </citation>
    <scope>NUCLEOTIDE SEQUENCE</scope>
    <source>
        <strain evidence="3">3651</strain>
        <tissue evidence="3">Leaf</tissue>
    </source>
</reference>
<dbReference type="Pfam" id="PF03216">
    <property type="entry name" value="Rhabdo_ncap_2"/>
    <property type="match status" value="1"/>
</dbReference>
<feature type="compositionally biased region" description="Basic and acidic residues" evidence="2">
    <location>
        <begin position="555"/>
        <end position="565"/>
    </location>
</feature>
<keyword evidence="4" id="KW-1185">Reference proteome</keyword>
<sequence length="575" mass="64834">MENWNVKDAAKIGGVASSSGAPTEQSGVVNPMTMIPLDDSEYSPRMRTFEKYEKLNYISERVSAKMTWADKEPGKKPVYRLHHFSNDDQIIECGMRVFAGIHGRLKRRHVGELMLLAYNLKDRNNWKLFSEVDDDLVDLTRLMSFAEVTDNTNLRTSSSIRRMKIIGVEIDSDEGKRKVAIAILPFENFHPDEGTVDLIKVNLERNDMFKNTFYVFLYAGEAWDLGNNIKEFLYKIDISYAGLHPWTLFCRCMEVLNMTNVELLRVLNTPKFQDELTTIATIFQTLVDQGRPEFRNVELSSDQKVDQNALNIAQIANLGEGLMNPAKAFAGTAYQAITKSGKDSNPEKAARVIEKTRFALTLCVSPGERNPTTTLHRGFCSSSDTYIGIHRDQSNLKMKRGLRWSDGEDDASSSDDSSTLDTDTEDNNGGSKSTKGDASESSKLKPSQADSGKKKKKGIDFDALSRHGYKGGLSVLSVPPPKEPEQEQDWSWSKGKEKQTTDAEESFEDRQKTRAAIADGEQLVNVQTRKEKRSISFQQKEKRKRDLGQASRGKNYVEEEKRMLRDSGIYSGFDA</sequence>
<comment type="caution">
    <text evidence="3">The sequence shown here is derived from an EMBL/GenBank/DDBJ whole genome shotgun (WGS) entry which is preliminary data.</text>
</comment>
<dbReference type="InterPro" id="IPR004902">
    <property type="entry name" value="Rhabdo_ncap_2"/>
</dbReference>
<dbReference type="Proteomes" id="UP001293254">
    <property type="component" value="Unassembled WGS sequence"/>
</dbReference>
<feature type="region of interest" description="Disordered" evidence="2">
    <location>
        <begin position="400"/>
        <end position="575"/>
    </location>
</feature>
<dbReference type="PANTHER" id="PTHR31833">
    <property type="entry name" value="UPF0690 PROTEIN C1ORF52"/>
    <property type="match status" value="1"/>
</dbReference>
<proteinExistence type="predicted"/>
<evidence type="ECO:0000313" key="4">
    <source>
        <dbReference type="Proteomes" id="UP001293254"/>
    </source>
</evidence>
<feature type="compositionally biased region" description="Basic and acidic residues" evidence="2">
    <location>
        <begin position="434"/>
        <end position="443"/>
    </location>
</feature>
<comment type="subcellular location">
    <subcellularLocation>
        <location evidence="1">Virion</location>
    </subcellularLocation>
</comment>
<organism evidence="3 4">
    <name type="scientific">Sesamum alatum</name>
    <dbReference type="NCBI Taxonomy" id="300844"/>
    <lineage>
        <taxon>Eukaryota</taxon>
        <taxon>Viridiplantae</taxon>
        <taxon>Streptophyta</taxon>
        <taxon>Embryophyta</taxon>
        <taxon>Tracheophyta</taxon>
        <taxon>Spermatophyta</taxon>
        <taxon>Magnoliopsida</taxon>
        <taxon>eudicotyledons</taxon>
        <taxon>Gunneridae</taxon>
        <taxon>Pentapetalae</taxon>
        <taxon>asterids</taxon>
        <taxon>lamiids</taxon>
        <taxon>Lamiales</taxon>
        <taxon>Pedaliaceae</taxon>
        <taxon>Sesamum</taxon>
    </lineage>
</organism>
<reference evidence="3" key="2">
    <citation type="journal article" date="2024" name="Plant">
        <title>Genomic evolution and insights into agronomic trait innovations of Sesamum species.</title>
        <authorList>
            <person name="Miao H."/>
            <person name="Wang L."/>
            <person name="Qu L."/>
            <person name="Liu H."/>
            <person name="Sun Y."/>
            <person name="Le M."/>
            <person name="Wang Q."/>
            <person name="Wei S."/>
            <person name="Zheng Y."/>
            <person name="Lin W."/>
            <person name="Duan Y."/>
            <person name="Cao H."/>
            <person name="Xiong S."/>
            <person name="Wang X."/>
            <person name="Wei L."/>
            <person name="Li C."/>
            <person name="Ma Q."/>
            <person name="Ju M."/>
            <person name="Zhao R."/>
            <person name="Li G."/>
            <person name="Mu C."/>
            <person name="Tian Q."/>
            <person name="Mei H."/>
            <person name="Zhang T."/>
            <person name="Gao T."/>
            <person name="Zhang H."/>
        </authorList>
    </citation>
    <scope>NUCLEOTIDE SEQUENCE</scope>
    <source>
        <strain evidence="3">3651</strain>
    </source>
</reference>
<accession>A0AAE1XUK0</accession>
<evidence type="ECO:0000256" key="2">
    <source>
        <dbReference type="SAM" id="MobiDB-lite"/>
    </source>
</evidence>
<evidence type="ECO:0000256" key="1">
    <source>
        <dbReference type="ARBA" id="ARBA00004328"/>
    </source>
</evidence>